<dbReference type="InterPro" id="IPR013783">
    <property type="entry name" value="Ig-like_fold"/>
</dbReference>
<evidence type="ECO:0000313" key="4">
    <source>
        <dbReference type="Proteomes" id="UP000199134"/>
    </source>
</evidence>
<dbReference type="EMBL" id="FNIW01000007">
    <property type="protein sequence ID" value="SDO01933.1"/>
    <property type="molecule type" value="Genomic_DNA"/>
</dbReference>
<dbReference type="SMART" id="SM00060">
    <property type="entry name" value="FN3"/>
    <property type="match status" value="1"/>
</dbReference>
<organism evidence="3 4">
    <name type="scientific">Prevotella communis</name>
    <dbReference type="NCBI Taxonomy" id="2913614"/>
    <lineage>
        <taxon>Bacteria</taxon>
        <taxon>Pseudomonadati</taxon>
        <taxon>Bacteroidota</taxon>
        <taxon>Bacteroidia</taxon>
        <taxon>Bacteroidales</taxon>
        <taxon>Prevotellaceae</taxon>
        <taxon>Prevotella</taxon>
    </lineage>
</organism>
<accession>A0A1H0G4U4</accession>
<dbReference type="PROSITE" id="PS50853">
    <property type="entry name" value="FN3"/>
    <property type="match status" value="1"/>
</dbReference>
<dbReference type="GO" id="GO:0004553">
    <property type="term" value="F:hydrolase activity, hydrolyzing O-glycosyl compounds"/>
    <property type="evidence" value="ECO:0007669"/>
    <property type="project" value="UniProtKB-ARBA"/>
</dbReference>
<dbReference type="SUPFAM" id="SSF49899">
    <property type="entry name" value="Concanavalin A-like lectins/glucanases"/>
    <property type="match status" value="1"/>
</dbReference>
<dbReference type="Proteomes" id="UP000199134">
    <property type="component" value="Unassembled WGS sequence"/>
</dbReference>
<feature type="domain" description="Fibronectin type-III" evidence="2">
    <location>
        <begin position="564"/>
        <end position="658"/>
    </location>
</feature>
<dbReference type="SUPFAM" id="SSF50370">
    <property type="entry name" value="Ricin B-like lectins"/>
    <property type="match status" value="1"/>
</dbReference>
<dbReference type="InterPro" id="IPR000772">
    <property type="entry name" value="Ricin_B_lectin"/>
</dbReference>
<gene>
    <name evidence="3" type="ORF">SAMN04487900_107113</name>
</gene>
<dbReference type="InterPro" id="IPR013320">
    <property type="entry name" value="ConA-like_dom_sf"/>
</dbReference>
<name>A0A1H0G4U4_9BACT</name>
<dbReference type="InterPro" id="IPR003961">
    <property type="entry name" value="FN3_dom"/>
</dbReference>
<protein>
    <submittedName>
        <fullName evidence="3">Fibronectin type III domain-containing protein</fullName>
    </submittedName>
</protein>
<dbReference type="AlphaFoldDB" id="A0A1H0G4U4"/>
<dbReference type="SUPFAM" id="SSF49265">
    <property type="entry name" value="Fibronectin type III"/>
    <property type="match status" value="1"/>
</dbReference>
<evidence type="ECO:0000259" key="2">
    <source>
        <dbReference type="PROSITE" id="PS50853"/>
    </source>
</evidence>
<dbReference type="GO" id="GO:0005975">
    <property type="term" value="P:carbohydrate metabolic process"/>
    <property type="evidence" value="ECO:0007669"/>
    <property type="project" value="UniProtKB-ARBA"/>
</dbReference>
<reference evidence="4" key="1">
    <citation type="submission" date="2016-10" db="EMBL/GenBank/DDBJ databases">
        <authorList>
            <person name="de Groot N.N."/>
        </authorList>
    </citation>
    <scope>NUCLEOTIDE SEQUENCE [LARGE SCALE GENOMIC DNA]</scope>
    <source>
        <strain evidence="4">BP1-145</strain>
    </source>
</reference>
<feature type="chain" id="PRO_5011450186" evidence="1">
    <location>
        <begin position="22"/>
        <end position="903"/>
    </location>
</feature>
<dbReference type="Gene3D" id="2.80.10.50">
    <property type="match status" value="1"/>
</dbReference>
<dbReference type="Gene3D" id="2.60.120.200">
    <property type="match status" value="1"/>
</dbReference>
<comment type="caution">
    <text evidence="3">The sequence shown here is derived from an EMBL/GenBank/DDBJ whole genome shotgun (WGS) entry which is preliminary data.</text>
</comment>
<feature type="signal peptide" evidence="1">
    <location>
        <begin position="1"/>
        <end position="21"/>
    </location>
</feature>
<proteinExistence type="predicted"/>
<sequence>MNQKKYILFVVAALGAATAFAQEPVRSSSSLYLHAQKKADVSLPYAISAEGKRFQPTWGLDQAWPNESNLLKGINHMGKENIGIGRTAFRYSVALTNDSVLGAADITALRNRNTIFNKLSATLPLVFTADQEAVGPNDANPDRVPPEYFVKNKSANIEHWAAMINSHVHWMQANTKHPVVGISPFNEPDYWSIEEGATPEKQWQVAKLLKEQYPRCAEIPMVGGNTLNNDKALEWYTPGKQYYEWGNTHQLAGSFDSFAGFFQQLKKDGKVGYADEMHNVGEAMVGLEYGMTVGIWWGFDSRARGEFCDISRNGVRLAYGEHRNNWTAASVYRHDDGRVKAFVGSSERQAKTTTYQFVSTERDVYYDGYGPVHEFVMEMPGGTGYQTGQTNGERVINVTWGEDVPPSEINGTYKLLNKVSGATGNVVSYTSSGDIIKQSRYSNSKKQQWTVKPCNPRIGGDYSFYDIESVDNPNIRMNVKDYSKDKADILAWTQDGPTSNEQWYLEYAGNGYYYIRNRESALYLASAGTSTIATIIQTPKLSDDKRDLMLFRFVPVDVAFETVAPAKPAGLLAESQSASVRLSWTANTETDVEGYMVVRAPKGTDDWNTIARQLTETYFVDNTCRPNTSYIYKVKAIDRSQNISEASDIVEAAPLGQPTMIARWDFEDNLNDDTQNMLDMASPSTPKYVADHKVGDKSLSLTAQFVQLPYRVADSDELSVAMWVKWNTSTTQWQRIFDFGNDEDHYLFLTPNSGTSKMRFAIKNGGDEQILDCPSKLSSYLWKHVVVTMGKDKTAIYVDGTEVASTTGITIKPSDIRPVLNYLGRSQYTADPNISANYDDVRIFNYALSADEVKAVKDGTYTNIQSVENSDAVSKPIYTIDGKRIDRPQQGINIIDSRKILMK</sequence>
<evidence type="ECO:0000313" key="3">
    <source>
        <dbReference type="EMBL" id="SDO01933.1"/>
    </source>
</evidence>
<dbReference type="CDD" id="cd00063">
    <property type="entry name" value="FN3"/>
    <property type="match status" value="1"/>
</dbReference>
<dbReference type="Pfam" id="PF13385">
    <property type="entry name" value="Laminin_G_3"/>
    <property type="match status" value="1"/>
</dbReference>
<evidence type="ECO:0000256" key="1">
    <source>
        <dbReference type="SAM" id="SignalP"/>
    </source>
</evidence>
<keyword evidence="1" id="KW-0732">Signal</keyword>
<dbReference type="Pfam" id="PF14200">
    <property type="entry name" value="RicinB_lectin_2"/>
    <property type="match status" value="1"/>
</dbReference>
<dbReference type="InterPro" id="IPR035992">
    <property type="entry name" value="Ricin_B-like_lectins"/>
</dbReference>
<dbReference type="InterPro" id="IPR036116">
    <property type="entry name" value="FN3_sf"/>
</dbReference>
<dbReference type="Gene3D" id="2.60.40.10">
    <property type="entry name" value="Immunoglobulins"/>
    <property type="match status" value="1"/>
</dbReference>